<dbReference type="EMBL" id="LR134406">
    <property type="protein sequence ID" value="VEH69867.1"/>
    <property type="molecule type" value="Genomic_DNA"/>
</dbReference>
<proteinExistence type="predicted"/>
<keyword evidence="4" id="KW-1185">Reference proteome</keyword>
<gene>
    <name evidence="2" type="ORF">J5A53_09820</name>
    <name evidence="3" type="ORF">NCTC12967_01146</name>
</gene>
<keyword evidence="1" id="KW-1133">Transmembrane helix</keyword>
<evidence type="ECO:0000256" key="1">
    <source>
        <dbReference type="SAM" id="Phobius"/>
    </source>
</evidence>
<dbReference type="EMBL" id="CP072385">
    <property type="protein sequence ID" value="QUC10105.1"/>
    <property type="molecule type" value="Genomic_DNA"/>
</dbReference>
<accession>A0A3N4CVM9</accession>
<dbReference type="Proteomes" id="UP000273044">
    <property type="component" value="Chromosome"/>
</dbReference>
<dbReference type="GeneID" id="64406626"/>
<evidence type="ECO:0000313" key="2">
    <source>
        <dbReference type="EMBL" id="QUC10105.1"/>
    </source>
</evidence>
<dbReference type="AlphaFoldDB" id="A0A3N4CVM9"/>
<keyword evidence="1" id="KW-0812">Transmembrane</keyword>
<feature type="transmembrane region" description="Helical" evidence="1">
    <location>
        <begin position="83"/>
        <end position="105"/>
    </location>
</feature>
<dbReference type="Proteomes" id="UP000677180">
    <property type="component" value="Chromosome"/>
</dbReference>
<dbReference type="OrthoDB" id="10010092at2"/>
<organism evidence="3 4">
    <name type="scientific">Arachnia propionica</name>
    <dbReference type="NCBI Taxonomy" id="1750"/>
    <lineage>
        <taxon>Bacteria</taxon>
        <taxon>Bacillati</taxon>
        <taxon>Actinomycetota</taxon>
        <taxon>Actinomycetes</taxon>
        <taxon>Propionibacteriales</taxon>
        <taxon>Propionibacteriaceae</taxon>
        <taxon>Arachnia</taxon>
    </lineage>
</organism>
<feature type="transmembrane region" description="Helical" evidence="1">
    <location>
        <begin position="111"/>
        <end position="134"/>
    </location>
</feature>
<evidence type="ECO:0000313" key="3">
    <source>
        <dbReference type="EMBL" id="VEH69867.1"/>
    </source>
</evidence>
<evidence type="ECO:0000313" key="4">
    <source>
        <dbReference type="Proteomes" id="UP000273044"/>
    </source>
</evidence>
<protein>
    <submittedName>
        <fullName evidence="3">Uncharacterized protein</fullName>
    </submittedName>
</protein>
<sequence length="147" mass="15596">MRKTKAWWLNHNTMDLAGALIALAAFRLPEAVLEQAGPFASAASAVIAIMAALGTFGCGMIYQSSAPVIRRARGRFGRQIQRAWIWVISIVLLCAMVSLGGVAVASLNPTLAWALTLGALGVASLATWRVVAYIQFVLTAEAIKPGE</sequence>
<dbReference type="RefSeq" id="WP_014846259.1">
    <property type="nucleotide sequence ID" value="NZ_CP040007.1"/>
</dbReference>
<keyword evidence="1" id="KW-0472">Membrane</keyword>
<reference evidence="2" key="2">
    <citation type="submission" date="2021-03" db="EMBL/GenBank/DDBJ databases">
        <title>Human Oral Microbial Genomes.</title>
        <authorList>
            <person name="Johnston C.D."/>
            <person name="Chen T."/>
            <person name="Dewhirst F.E."/>
        </authorList>
    </citation>
    <scope>NUCLEOTIDE SEQUENCE</scope>
    <source>
        <strain evidence="2">F0714</strain>
    </source>
</reference>
<name>A0A3N4CVM9_9ACTN</name>
<reference evidence="3 4" key="1">
    <citation type="submission" date="2018-12" db="EMBL/GenBank/DDBJ databases">
        <authorList>
            <consortium name="Pathogen Informatics"/>
        </authorList>
    </citation>
    <scope>NUCLEOTIDE SEQUENCE [LARGE SCALE GENOMIC DNA]</scope>
    <source>
        <strain evidence="3 4">NCTC12967</strain>
    </source>
</reference>
<feature type="transmembrane region" description="Helical" evidence="1">
    <location>
        <begin position="41"/>
        <end position="62"/>
    </location>
</feature>